<organism evidence="2 3">
    <name type="scientific">Lactiplantibacillus pentosus</name>
    <name type="common">Lactobacillus pentosus</name>
    <dbReference type="NCBI Taxonomy" id="1589"/>
    <lineage>
        <taxon>Bacteria</taxon>
        <taxon>Bacillati</taxon>
        <taxon>Bacillota</taxon>
        <taxon>Bacilli</taxon>
        <taxon>Lactobacillales</taxon>
        <taxon>Lactobacillaceae</taxon>
        <taxon>Lactiplantibacillus</taxon>
    </lineage>
</organism>
<evidence type="ECO:0000313" key="2">
    <source>
        <dbReference type="EMBL" id="MDT6989197.1"/>
    </source>
</evidence>
<dbReference type="Proteomes" id="UP001267003">
    <property type="component" value="Unassembled WGS sequence"/>
</dbReference>
<gene>
    <name evidence="2" type="ORF">RI536_03655</name>
</gene>
<reference evidence="2" key="1">
    <citation type="submission" date="2023-08" db="EMBL/GenBank/DDBJ databases">
        <authorList>
            <person name="Page C.A."/>
            <person name="Perez-Diaz I.M."/>
        </authorList>
    </citation>
    <scope>NUCLEOTIDE SEQUENCE</scope>
    <source>
        <strain evidence="2">7.8.46</strain>
    </source>
</reference>
<comment type="caution">
    <text evidence="2">The sequence shown here is derived from an EMBL/GenBank/DDBJ whole genome shotgun (WGS) entry which is preliminary data.</text>
</comment>
<dbReference type="AlphaFoldDB" id="A0AAW8VUJ3"/>
<name>A0AAW8VUJ3_LACPE</name>
<protein>
    <submittedName>
        <fullName evidence="2">Uncharacterized protein</fullName>
    </submittedName>
</protein>
<sequence>MPVRLEHDEQASPLSKTATTDIQMNDDSGGSESVGASLMMAIFKFK</sequence>
<dbReference type="EMBL" id="JAVLAQ010000001">
    <property type="protein sequence ID" value="MDT6989197.1"/>
    <property type="molecule type" value="Genomic_DNA"/>
</dbReference>
<feature type="compositionally biased region" description="Polar residues" evidence="1">
    <location>
        <begin position="12"/>
        <end position="31"/>
    </location>
</feature>
<feature type="region of interest" description="Disordered" evidence="1">
    <location>
        <begin position="1"/>
        <end position="33"/>
    </location>
</feature>
<feature type="compositionally biased region" description="Basic and acidic residues" evidence="1">
    <location>
        <begin position="1"/>
        <end position="10"/>
    </location>
</feature>
<evidence type="ECO:0000313" key="3">
    <source>
        <dbReference type="Proteomes" id="UP001267003"/>
    </source>
</evidence>
<evidence type="ECO:0000256" key="1">
    <source>
        <dbReference type="SAM" id="MobiDB-lite"/>
    </source>
</evidence>
<proteinExistence type="predicted"/>
<accession>A0AAW8VUJ3</accession>